<dbReference type="Pfam" id="PF04055">
    <property type="entry name" value="Radical_SAM"/>
    <property type="match status" value="1"/>
</dbReference>
<dbReference type="AlphaFoldDB" id="A0A024EBJ3"/>
<keyword evidence="4 6" id="KW-0408">Iron</keyword>
<comment type="cofactor">
    <cofactor evidence="6">
        <name>[4Fe-4S] cluster</name>
        <dbReference type="ChEBI" id="CHEBI:49883"/>
    </cofactor>
    <text evidence="6">Binds 1 [4Fe-4S] cluster. The cluster is coordinated with 3 cysteines and an exchangeable S-adenosyl-L-methionine.</text>
</comment>
<dbReference type="Pfam" id="PF11842">
    <property type="entry name" value="DUF3362"/>
    <property type="match status" value="1"/>
</dbReference>
<name>A0A024EBJ3_9PSED</name>
<keyword evidence="1 6" id="KW-0004">4Fe-4S</keyword>
<dbReference type="PANTHER" id="PTHR32331:SF0">
    <property type="entry name" value="UPF0313 PROTEIN YGIQ"/>
    <property type="match status" value="1"/>
</dbReference>
<protein>
    <recommendedName>
        <fullName evidence="8">Radical SAM core domain-containing protein</fullName>
    </recommendedName>
</protein>
<feature type="binding site" evidence="6">
    <location>
        <position position="455"/>
    </location>
    <ligand>
        <name>[4Fe-4S] cluster</name>
        <dbReference type="ChEBI" id="CHEBI:49883"/>
        <note>4Fe-4S-S-AdoMet</note>
    </ligand>
</feature>
<dbReference type="SMART" id="SM00729">
    <property type="entry name" value="Elp3"/>
    <property type="match status" value="1"/>
</dbReference>
<dbReference type="InterPro" id="IPR007197">
    <property type="entry name" value="rSAM"/>
</dbReference>
<comment type="similarity">
    <text evidence="6">Belongs to the UPF0313 family.</text>
</comment>
<feature type="domain" description="Radical SAM core" evidence="8">
    <location>
        <begin position="441"/>
        <end position="719"/>
    </location>
</feature>
<dbReference type="EMBL" id="CP005960">
    <property type="protein sequence ID" value="AHZ69996.1"/>
    <property type="molecule type" value="Genomic_DNA"/>
</dbReference>
<sequence length="837" mass="93387">MRSVWKNSVEGFGAASLPGGSKLPRHKGCAWPLDLCAKRAPQFPTIAVGIGCFLCYIPRPRFFISTPVIVMQTAKPLFDYPKYWAECFGPAPFLPMSREEMDQLGWDSCDIIIVTGDAYVDHPSFGMAIIGRLLESQGFRVGIIAQPNWQSKDDFMKLGEPNLFFGVAAGNMDSMINRYTADKKIRSDDAYTPGGLAGKRPDRASLVYSQRCKEAYKNVPIVLGGIEASLRRIAHYDYWQDRVRNSILIDACADILLYGNAERAIVEVAQRLSFGHKIEDITDVRGTAFIRRDTPKDWYEVDSTRIDRPGKVDKIINPYVNTQDTQACAIEQEKGPVEDPSEAKVVQILASPKMTRDKTVIRLPSVEKVRGDAVLYAHANRVLHLETNPGNARALVQKHGEVDVWFNPPPIPMTTEEMDYVFGMPYARVPHPAYGKEKIPAYDMIRFSVNIMRGCFGGCTFCSITEHEGRIIQNRSEESIIREIEEIRDKVPGFTGVISDLGGPTANMYRIACKSPEIESACRKPSCVFPGICPNLNTDHSSLIQLYRSARALPGVKKILIASGLRYDLAVESPEYVKELVTHHVGGYLKIAPEHTEEGPLNQMMKPGIGSYGKFKRMFEKYSKEAGKEQYLIPYFIAAHPGTTNEDMMNLALWLKGNGFRADQVQAFYPSPMATATAMYHSGKNPLRKVTYKSDAVTIVKSEEQRRLHKAFLRYHDPKGWPMLREALTRMGRADLIGPGKNQLIPLHQPATDSYQSARRKNSTPAGSHKVAGEKTTKILTQHTGLPPRASDGGNPWDKREQAKAAAFARNQQAAKDRKDAAKGKGPKPARKPVVPR</sequence>
<dbReference type="Gene3D" id="3.80.30.20">
    <property type="entry name" value="tm_1862 like domain"/>
    <property type="match status" value="1"/>
</dbReference>
<dbReference type="InterPro" id="IPR022946">
    <property type="entry name" value="UPF0313"/>
</dbReference>
<dbReference type="InterPro" id="IPR006638">
    <property type="entry name" value="Elp3/MiaA/NifB-like_rSAM"/>
</dbReference>
<dbReference type="PANTHER" id="PTHR32331">
    <property type="entry name" value="UPF0313 PROTEIN YGIQ"/>
    <property type="match status" value="1"/>
</dbReference>
<evidence type="ECO:0000256" key="6">
    <source>
        <dbReference type="HAMAP-Rule" id="MF_01251"/>
    </source>
</evidence>
<keyword evidence="2 6" id="KW-0949">S-adenosyl-L-methionine</keyword>
<reference evidence="9 10" key="1">
    <citation type="journal article" date="2012" name="J. Bacteriol.">
        <title>Genome sequence of cold-adapted Pseudomonas mandelii strain JR-1.</title>
        <authorList>
            <person name="Jang S.H."/>
            <person name="Kim J."/>
            <person name="Kim J."/>
            <person name="Hong S."/>
            <person name="Lee C."/>
        </authorList>
    </citation>
    <scope>NUCLEOTIDE SEQUENCE [LARGE SCALE GENOMIC DNA]</scope>
    <source>
        <strain evidence="9 10">JR-1</strain>
    </source>
</reference>
<dbReference type="PROSITE" id="PS01278">
    <property type="entry name" value="MTTASE_RADICAL"/>
    <property type="match status" value="1"/>
</dbReference>
<evidence type="ECO:0000259" key="8">
    <source>
        <dbReference type="PROSITE" id="PS51918"/>
    </source>
</evidence>
<dbReference type="GO" id="GO:0003824">
    <property type="term" value="F:catalytic activity"/>
    <property type="evidence" value="ECO:0007669"/>
    <property type="project" value="InterPro"/>
</dbReference>
<gene>
    <name evidence="9" type="ORF">OU5_2917</name>
</gene>
<feature type="region of interest" description="Disordered" evidence="7">
    <location>
        <begin position="740"/>
        <end position="837"/>
    </location>
</feature>
<evidence type="ECO:0000256" key="3">
    <source>
        <dbReference type="ARBA" id="ARBA00022723"/>
    </source>
</evidence>
<dbReference type="InterPro" id="IPR020612">
    <property type="entry name" value="Methylthiotransferase_CS"/>
</dbReference>
<dbReference type="SUPFAM" id="SSF102114">
    <property type="entry name" value="Radical SAM enzymes"/>
    <property type="match status" value="1"/>
</dbReference>
<dbReference type="InterPro" id="IPR024560">
    <property type="entry name" value="UPF0313_C"/>
</dbReference>
<evidence type="ECO:0000313" key="10">
    <source>
        <dbReference type="Proteomes" id="UP000026913"/>
    </source>
</evidence>
<dbReference type="InterPro" id="IPR023404">
    <property type="entry name" value="rSAM_horseshoe"/>
</dbReference>
<keyword evidence="3 6" id="KW-0479">Metal-binding</keyword>
<feature type="binding site" evidence="6">
    <location>
        <position position="462"/>
    </location>
    <ligand>
        <name>[4Fe-4S] cluster</name>
        <dbReference type="ChEBI" id="CHEBI:49883"/>
        <note>4Fe-4S-S-AdoMet</note>
    </ligand>
</feature>
<dbReference type="KEGG" id="pman:OU5_2917"/>
<evidence type="ECO:0000313" key="9">
    <source>
        <dbReference type="EMBL" id="AHZ69996.1"/>
    </source>
</evidence>
<feature type="compositionally biased region" description="Low complexity" evidence="7">
    <location>
        <begin position="804"/>
        <end position="814"/>
    </location>
</feature>
<evidence type="ECO:0000256" key="2">
    <source>
        <dbReference type="ARBA" id="ARBA00022691"/>
    </source>
</evidence>
<dbReference type="Proteomes" id="UP000026913">
    <property type="component" value="Chromosome"/>
</dbReference>
<dbReference type="GO" id="GO:0051539">
    <property type="term" value="F:4 iron, 4 sulfur cluster binding"/>
    <property type="evidence" value="ECO:0007669"/>
    <property type="project" value="UniProtKB-KW"/>
</dbReference>
<dbReference type="SFLD" id="SFLDG01069">
    <property type="entry name" value="UPF0313"/>
    <property type="match status" value="1"/>
</dbReference>
<proteinExistence type="inferred from homology"/>
<feature type="binding site" evidence="6">
    <location>
        <position position="459"/>
    </location>
    <ligand>
        <name>[4Fe-4S] cluster</name>
        <dbReference type="ChEBI" id="CHEBI:49883"/>
        <note>4Fe-4S-S-AdoMet</note>
    </ligand>
</feature>
<evidence type="ECO:0000256" key="4">
    <source>
        <dbReference type="ARBA" id="ARBA00023004"/>
    </source>
</evidence>
<dbReference type="InterPro" id="IPR013704">
    <property type="entry name" value="UPF0313_N"/>
</dbReference>
<evidence type="ECO:0000256" key="1">
    <source>
        <dbReference type="ARBA" id="ARBA00022485"/>
    </source>
</evidence>
<dbReference type="GO" id="GO:0005506">
    <property type="term" value="F:iron ion binding"/>
    <property type="evidence" value="ECO:0007669"/>
    <property type="project" value="UniProtKB-UniRule"/>
</dbReference>
<evidence type="ECO:0000256" key="7">
    <source>
        <dbReference type="SAM" id="MobiDB-lite"/>
    </source>
</evidence>
<dbReference type="HAMAP" id="MF_01251">
    <property type="entry name" value="UPF0313"/>
    <property type="match status" value="1"/>
</dbReference>
<accession>A0A024EBJ3</accession>
<dbReference type="Pfam" id="PF08497">
    <property type="entry name" value="Radical_SAM_N"/>
    <property type="match status" value="1"/>
</dbReference>
<dbReference type="InterPro" id="IPR058240">
    <property type="entry name" value="rSAM_sf"/>
</dbReference>
<dbReference type="PROSITE" id="PS51918">
    <property type="entry name" value="RADICAL_SAM"/>
    <property type="match status" value="1"/>
</dbReference>
<keyword evidence="5 6" id="KW-0411">Iron-sulfur</keyword>
<evidence type="ECO:0000256" key="5">
    <source>
        <dbReference type="ARBA" id="ARBA00023014"/>
    </source>
</evidence>
<dbReference type="NCBIfam" id="TIGR03904">
    <property type="entry name" value="SAM_YgiQ"/>
    <property type="match status" value="1"/>
</dbReference>
<dbReference type="SFLD" id="SFLDS00029">
    <property type="entry name" value="Radical_SAM"/>
    <property type="match status" value="1"/>
</dbReference>
<organism evidence="9 10">
    <name type="scientific">Pseudomonas mandelii JR-1</name>
    <dbReference type="NCBI Taxonomy" id="1147786"/>
    <lineage>
        <taxon>Bacteria</taxon>
        <taxon>Pseudomonadati</taxon>
        <taxon>Pseudomonadota</taxon>
        <taxon>Gammaproteobacteria</taxon>
        <taxon>Pseudomonadales</taxon>
        <taxon>Pseudomonadaceae</taxon>
        <taxon>Pseudomonas</taxon>
    </lineage>
</organism>
<dbReference type="SFLD" id="SFLDG01082">
    <property type="entry name" value="B12-binding_domain_containing"/>
    <property type="match status" value="1"/>
</dbReference>
<dbReference type="HOGENOM" id="CLU_018288_2_0_6"/>